<dbReference type="GO" id="GO:0045944">
    <property type="term" value="P:positive regulation of transcription by RNA polymerase II"/>
    <property type="evidence" value="ECO:0007669"/>
    <property type="project" value="UniProtKB-ARBA"/>
</dbReference>
<dbReference type="Proteomes" id="UP000277204">
    <property type="component" value="Unassembled WGS sequence"/>
</dbReference>
<dbReference type="GO" id="GO:0008270">
    <property type="term" value="F:zinc ion binding"/>
    <property type="evidence" value="ECO:0007669"/>
    <property type="project" value="UniProtKB-KW"/>
</dbReference>
<evidence type="ECO:0000256" key="6">
    <source>
        <dbReference type="ARBA" id="ARBA00023015"/>
    </source>
</evidence>
<keyword evidence="9" id="KW-0804">Transcription</keyword>
<evidence type="ECO:0000256" key="2">
    <source>
        <dbReference type="ARBA" id="ARBA00022723"/>
    </source>
</evidence>
<evidence type="ECO:0000256" key="4">
    <source>
        <dbReference type="ARBA" id="ARBA00022771"/>
    </source>
</evidence>
<evidence type="ECO:0000256" key="12">
    <source>
        <dbReference type="ARBA" id="ARBA00053320"/>
    </source>
</evidence>
<dbReference type="STRING" id="48269.A0A183MLP4"/>
<evidence type="ECO:0000256" key="5">
    <source>
        <dbReference type="ARBA" id="ARBA00022833"/>
    </source>
</evidence>
<keyword evidence="18" id="KW-1185">Reference proteome</keyword>
<evidence type="ECO:0000256" key="3">
    <source>
        <dbReference type="ARBA" id="ARBA00022737"/>
    </source>
</evidence>
<keyword evidence="6" id="KW-0805">Transcription regulation</keyword>
<evidence type="ECO:0000256" key="14">
    <source>
        <dbReference type="ARBA" id="ARBA00067541"/>
    </source>
</evidence>
<evidence type="ECO:0000256" key="9">
    <source>
        <dbReference type="ARBA" id="ARBA00023163"/>
    </source>
</evidence>
<dbReference type="PROSITE" id="PS50157">
    <property type="entry name" value="ZINC_FINGER_C2H2_2"/>
    <property type="match status" value="3"/>
</dbReference>
<accession>A0A183MLP4</accession>
<dbReference type="FunFam" id="3.30.160.60:FF:000014">
    <property type="entry name" value="Transcription factor Sp3"/>
    <property type="match status" value="1"/>
</dbReference>
<dbReference type="GO" id="GO:0005634">
    <property type="term" value="C:nucleus"/>
    <property type="evidence" value="ECO:0007669"/>
    <property type="project" value="UniProtKB-SubCell"/>
</dbReference>
<keyword evidence="4" id="KW-0863">Zinc-finger</keyword>
<comment type="subcellular location">
    <subcellularLocation>
        <location evidence="1">Nucleus</location>
    </subcellularLocation>
</comment>
<dbReference type="Gene3D" id="3.30.160.60">
    <property type="entry name" value="Classic Zinc Finger"/>
    <property type="match status" value="3"/>
</dbReference>
<dbReference type="FunFam" id="3.30.160.60:FF:000100">
    <property type="entry name" value="Zinc finger 45-like"/>
    <property type="match status" value="1"/>
</dbReference>
<evidence type="ECO:0000256" key="13">
    <source>
        <dbReference type="ARBA" id="ARBA00065038"/>
    </source>
</evidence>
<evidence type="ECO:0000256" key="11">
    <source>
        <dbReference type="ARBA" id="ARBA00038409"/>
    </source>
</evidence>
<feature type="domain" description="C2H2-type" evidence="16">
    <location>
        <begin position="702"/>
        <end position="731"/>
    </location>
</feature>
<evidence type="ECO:0000256" key="8">
    <source>
        <dbReference type="ARBA" id="ARBA00023159"/>
    </source>
</evidence>
<sequence>MSAYINENPILSVFISKGEKMISSKNENKDNNVFDVKLPANILWKTHEHLPVTQSSVTEYSSNHIDNVTAITDMTNSHYIPRSDSIHQPNLPVHNGFNPIYHSNELQIHTSKEFRELSSNERHFQSIIPSRSVSTPSYSTMATSSNEQEENKTNFPENYNLLSSTYYQQFLLKHYNRNVTDEVTNLMDENYRNSLIMSSYVNRLQNSENLVCTSNINNPFTSINTITTTTASTSASTSATNVTDIHATNFNTSSISPSSHNQSIHENYEFNSNPTNLQQHHHHHHYVNPDDNNFSGNLNKHYNPGMHENYLPWTEYCNNSDYNIDYLNNDHKSSDYITETDSLKNEQSFLVKQYQSQQSNWLNDIHTWVNNRFSHDNVSDALKPTIINNDKTPPTINSTFSSLQNHPCSVDQSVFDTDSNNNNVSSQNQSLNIQMNNPYCFITRAEDKNIDQNSIKSYLYSNFETDCRRTFHSPLSVGERCLDFSENNSNFWSNNMCNLLNTTDRYKSILMAAASVQYPTYNHHLNDNDNNSSGQSEYATLYETFLSANNNGPIDMNIEAKCSMFTNNQIDNESRVNASINISNNLFSQSPSPSSPLSGETKVSLNVEHPLIPPRSSALLTLNSNNNSNNNSNTIKRYIGRPTCDCPNCQELDNLNLTNPNIASELRRKNLHNCHVPGCGKVYNKTSHLKAHLRWHTGERPFVCNWLLCGKRFTRSDELQRHLRTHTGEKRFLCPICHKRFLRSDHLNKHIRTHSDSTTTTVNENNEHNLIKSIDKQYLTSNTTNITSTTTSTTNTTNTFISSNINDDNINTDSCTPLSTSCNHNIEEKFNEYTM</sequence>
<dbReference type="GO" id="GO:0000981">
    <property type="term" value="F:DNA-binding transcription factor activity, RNA polymerase II-specific"/>
    <property type="evidence" value="ECO:0007669"/>
    <property type="project" value="TreeGrafter"/>
</dbReference>
<feature type="domain" description="C2H2-type" evidence="16">
    <location>
        <begin position="672"/>
        <end position="701"/>
    </location>
</feature>
<evidence type="ECO:0000313" key="17">
    <source>
        <dbReference type="EMBL" id="VDP22602.1"/>
    </source>
</evidence>
<proteinExistence type="inferred from homology"/>
<name>A0A183MLP4_9TREM</name>
<keyword evidence="3" id="KW-0677">Repeat</keyword>
<dbReference type="SMART" id="SM00355">
    <property type="entry name" value="ZnF_C2H2"/>
    <property type="match status" value="3"/>
</dbReference>
<evidence type="ECO:0000256" key="10">
    <source>
        <dbReference type="ARBA" id="ARBA00023242"/>
    </source>
</evidence>
<dbReference type="PANTHER" id="PTHR23235">
    <property type="entry name" value="KRUEPPEL-LIKE TRANSCRIPTION FACTOR"/>
    <property type="match status" value="1"/>
</dbReference>
<dbReference type="PROSITE" id="PS00028">
    <property type="entry name" value="ZINC_FINGER_C2H2_1"/>
    <property type="match status" value="3"/>
</dbReference>
<keyword evidence="7" id="KW-0238">DNA-binding</keyword>
<evidence type="ECO:0000256" key="15">
    <source>
        <dbReference type="ARBA" id="ARBA00077805"/>
    </source>
</evidence>
<comment type="function">
    <text evidence="12">Transcriptional activator essential for osteoblast differentiation. Binds to SP1 and EKLF consensus sequences and to other G/C-rich sequences.</text>
</comment>
<comment type="similarity">
    <text evidence="11">Belongs to the Sp1 C2H2-type zinc-finger protein family.</text>
</comment>
<dbReference type="InterPro" id="IPR013087">
    <property type="entry name" value="Znf_C2H2_type"/>
</dbReference>
<dbReference type="InterPro" id="IPR036236">
    <property type="entry name" value="Znf_C2H2_sf"/>
</dbReference>
<dbReference type="EMBL" id="UZAI01017262">
    <property type="protein sequence ID" value="VDP22602.1"/>
    <property type="molecule type" value="Genomic_DNA"/>
</dbReference>
<evidence type="ECO:0000256" key="1">
    <source>
        <dbReference type="ARBA" id="ARBA00004123"/>
    </source>
</evidence>
<organism evidence="17 18">
    <name type="scientific">Schistosoma margrebowiei</name>
    <dbReference type="NCBI Taxonomy" id="48269"/>
    <lineage>
        <taxon>Eukaryota</taxon>
        <taxon>Metazoa</taxon>
        <taxon>Spiralia</taxon>
        <taxon>Lophotrochozoa</taxon>
        <taxon>Platyhelminthes</taxon>
        <taxon>Trematoda</taxon>
        <taxon>Digenea</taxon>
        <taxon>Strigeidida</taxon>
        <taxon>Schistosomatoidea</taxon>
        <taxon>Schistosomatidae</taxon>
        <taxon>Schistosoma</taxon>
    </lineage>
</organism>
<dbReference type="AlphaFoldDB" id="A0A183MLP4"/>
<dbReference type="GO" id="GO:0005737">
    <property type="term" value="C:cytoplasm"/>
    <property type="evidence" value="ECO:0007669"/>
    <property type="project" value="UniProtKB-ARBA"/>
</dbReference>
<dbReference type="FunFam" id="3.30.160.60:FF:000077">
    <property type="entry name" value="Sp8 transcription factor"/>
    <property type="match status" value="1"/>
</dbReference>
<comment type="subunit">
    <text evidence="13">Interacts with RIOX1; the interaction is direct and inhibits transcription activator activity.</text>
</comment>
<dbReference type="PANTHER" id="PTHR23235:SF15">
    <property type="entry name" value="SP1, ISOFORM F"/>
    <property type="match status" value="1"/>
</dbReference>
<evidence type="ECO:0000313" key="18">
    <source>
        <dbReference type="Proteomes" id="UP000277204"/>
    </source>
</evidence>
<keyword evidence="2" id="KW-0479">Metal-binding</keyword>
<dbReference type="Pfam" id="PF00096">
    <property type="entry name" value="zf-C2H2"/>
    <property type="match status" value="3"/>
</dbReference>
<keyword evidence="5" id="KW-0862">Zinc</keyword>
<protein>
    <recommendedName>
        <fullName evidence="14">Transcription factor Sp7</fullName>
    </recommendedName>
    <alternativeName>
        <fullName evidence="15">Zinc finger protein osterix</fullName>
    </alternativeName>
</protein>
<dbReference type="SUPFAM" id="SSF57667">
    <property type="entry name" value="beta-beta-alpha zinc fingers"/>
    <property type="match status" value="2"/>
</dbReference>
<evidence type="ECO:0000259" key="16">
    <source>
        <dbReference type="PROSITE" id="PS50157"/>
    </source>
</evidence>
<feature type="domain" description="C2H2-type" evidence="16">
    <location>
        <begin position="732"/>
        <end position="759"/>
    </location>
</feature>
<gene>
    <name evidence="17" type="ORF">SMRZ_LOCUS16969</name>
</gene>
<reference evidence="17 18" key="1">
    <citation type="submission" date="2018-11" db="EMBL/GenBank/DDBJ databases">
        <authorList>
            <consortium name="Pathogen Informatics"/>
        </authorList>
    </citation>
    <scope>NUCLEOTIDE SEQUENCE [LARGE SCALE GENOMIC DNA]</scope>
    <source>
        <strain evidence="17 18">Zambia</strain>
    </source>
</reference>
<evidence type="ECO:0000256" key="7">
    <source>
        <dbReference type="ARBA" id="ARBA00023125"/>
    </source>
</evidence>
<keyword evidence="10" id="KW-0539">Nucleus</keyword>
<keyword evidence="8" id="KW-0010">Activator</keyword>
<dbReference type="GO" id="GO:0000978">
    <property type="term" value="F:RNA polymerase II cis-regulatory region sequence-specific DNA binding"/>
    <property type="evidence" value="ECO:0007669"/>
    <property type="project" value="TreeGrafter"/>
</dbReference>